<proteinExistence type="predicted"/>
<sequence>MREMRRKMIIRCRRTRLAAGSSCSSSSSSSTRHHCVRKRVRSSHTQLSRARLKPQTSLSISRSENYENHAKLPTYKRTTVTYTIPDDNVNQGSPPLETYQQNQLNTFSRVYNTRRLDDTRVDALNQTDTRRAGDDKITRTKLNELYHERDGGRARVTLYCRRRCCCCTPRRIICFIFWKPSRESVYTVVRCVCGARHPWQRHYQLYREQRRCARSTKMLN</sequence>
<accession>A0A6H5I9A1</accession>
<gene>
    <name evidence="2" type="ORF">TBRA_LOCUS5666</name>
</gene>
<name>A0A6H5I9A1_9HYME</name>
<feature type="compositionally biased region" description="Low complexity" evidence="1">
    <location>
        <begin position="21"/>
        <end position="30"/>
    </location>
</feature>
<evidence type="ECO:0000256" key="1">
    <source>
        <dbReference type="SAM" id="MobiDB-lite"/>
    </source>
</evidence>
<dbReference type="Proteomes" id="UP000479190">
    <property type="component" value="Unassembled WGS sequence"/>
</dbReference>
<feature type="region of interest" description="Disordered" evidence="1">
    <location>
        <begin position="20"/>
        <end position="63"/>
    </location>
</feature>
<reference evidence="2 3" key="1">
    <citation type="submission" date="2020-02" db="EMBL/GenBank/DDBJ databases">
        <authorList>
            <person name="Ferguson B K."/>
        </authorList>
    </citation>
    <scope>NUCLEOTIDE SEQUENCE [LARGE SCALE GENOMIC DNA]</scope>
</reference>
<dbReference type="AlphaFoldDB" id="A0A6H5I9A1"/>
<organism evidence="2 3">
    <name type="scientific">Trichogramma brassicae</name>
    <dbReference type="NCBI Taxonomy" id="86971"/>
    <lineage>
        <taxon>Eukaryota</taxon>
        <taxon>Metazoa</taxon>
        <taxon>Ecdysozoa</taxon>
        <taxon>Arthropoda</taxon>
        <taxon>Hexapoda</taxon>
        <taxon>Insecta</taxon>
        <taxon>Pterygota</taxon>
        <taxon>Neoptera</taxon>
        <taxon>Endopterygota</taxon>
        <taxon>Hymenoptera</taxon>
        <taxon>Apocrita</taxon>
        <taxon>Proctotrupomorpha</taxon>
        <taxon>Chalcidoidea</taxon>
        <taxon>Trichogrammatidae</taxon>
        <taxon>Trichogramma</taxon>
    </lineage>
</organism>
<evidence type="ECO:0000313" key="2">
    <source>
        <dbReference type="EMBL" id="CAB0033768.1"/>
    </source>
</evidence>
<protein>
    <submittedName>
        <fullName evidence="2">Uncharacterized protein</fullName>
    </submittedName>
</protein>
<keyword evidence="3" id="KW-1185">Reference proteome</keyword>
<feature type="compositionally biased region" description="Polar residues" evidence="1">
    <location>
        <begin position="43"/>
        <end position="63"/>
    </location>
</feature>
<evidence type="ECO:0000313" key="3">
    <source>
        <dbReference type="Proteomes" id="UP000479190"/>
    </source>
</evidence>
<dbReference type="EMBL" id="CADCXV010000723">
    <property type="protein sequence ID" value="CAB0033768.1"/>
    <property type="molecule type" value="Genomic_DNA"/>
</dbReference>
<feature type="compositionally biased region" description="Basic residues" evidence="1">
    <location>
        <begin position="31"/>
        <end position="42"/>
    </location>
</feature>